<evidence type="ECO:0008006" key="2">
    <source>
        <dbReference type="Google" id="ProtNLM"/>
    </source>
</evidence>
<feature type="non-terminal residue" evidence="1">
    <location>
        <position position="107"/>
    </location>
</feature>
<protein>
    <recommendedName>
        <fullName evidence="2">Nesprin-1</fullName>
    </recommendedName>
</protein>
<dbReference type="SUPFAM" id="SSF46966">
    <property type="entry name" value="Spectrin repeat"/>
    <property type="match status" value="1"/>
</dbReference>
<dbReference type="Gene3D" id="1.20.58.60">
    <property type="match status" value="1"/>
</dbReference>
<organism evidence="1">
    <name type="scientific">Arion vulgaris</name>
    <dbReference type="NCBI Taxonomy" id="1028688"/>
    <lineage>
        <taxon>Eukaryota</taxon>
        <taxon>Metazoa</taxon>
        <taxon>Spiralia</taxon>
        <taxon>Lophotrochozoa</taxon>
        <taxon>Mollusca</taxon>
        <taxon>Gastropoda</taxon>
        <taxon>Heterobranchia</taxon>
        <taxon>Euthyneura</taxon>
        <taxon>Panpulmonata</taxon>
        <taxon>Eupulmonata</taxon>
        <taxon>Stylommatophora</taxon>
        <taxon>Helicina</taxon>
        <taxon>Arionoidea</taxon>
        <taxon>Arionidae</taxon>
        <taxon>Arion</taxon>
    </lineage>
</organism>
<reference evidence="1" key="1">
    <citation type="submission" date="2014-12" db="EMBL/GenBank/DDBJ databases">
        <title>Insight into the proteome of Arion vulgaris.</title>
        <authorList>
            <person name="Aradska J."/>
            <person name="Bulat T."/>
            <person name="Smidak R."/>
            <person name="Sarate P."/>
            <person name="Gangsoo J."/>
            <person name="Sialana F."/>
            <person name="Bilban M."/>
            <person name="Lubec G."/>
        </authorList>
    </citation>
    <scope>NUCLEOTIDE SEQUENCE</scope>
    <source>
        <tissue evidence="1">Skin</tissue>
    </source>
</reference>
<proteinExistence type="predicted"/>
<name>A0A0B6YUR2_9EUPU</name>
<feature type="non-terminal residue" evidence="1">
    <location>
        <position position="1"/>
    </location>
</feature>
<gene>
    <name evidence="1" type="primary">ORF36624</name>
</gene>
<evidence type="ECO:0000313" key="1">
    <source>
        <dbReference type="EMBL" id="CEK59531.1"/>
    </source>
</evidence>
<dbReference type="EMBL" id="HACG01012666">
    <property type="protein sequence ID" value="CEK59531.1"/>
    <property type="molecule type" value="Transcribed_RNA"/>
</dbReference>
<accession>A0A0B6YUR2</accession>
<dbReference type="AlphaFoldDB" id="A0A0B6YUR2"/>
<sequence>RHAIEDELQKVEDIATTVEIGRSNLQGALQKGDIVIPGTSAQGQELIHEELKLLASDFENFESDLSELKIVLETLKDKWSRYGEQYEVLNRWIMDTENGMKAESGLK</sequence>